<dbReference type="Proteomes" id="UP000647017">
    <property type="component" value="Unassembled WGS sequence"/>
</dbReference>
<organism evidence="3 4">
    <name type="scientific">Micromonospora andamanensis</name>
    <dbReference type="NCBI Taxonomy" id="1287068"/>
    <lineage>
        <taxon>Bacteria</taxon>
        <taxon>Bacillati</taxon>
        <taxon>Actinomycetota</taxon>
        <taxon>Actinomycetes</taxon>
        <taxon>Micromonosporales</taxon>
        <taxon>Micromonosporaceae</taxon>
        <taxon>Micromonospora</taxon>
    </lineage>
</organism>
<evidence type="ECO:0000256" key="1">
    <source>
        <dbReference type="SAM" id="Phobius"/>
    </source>
</evidence>
<gene>
    <name evidence="3" type="ORF">Van01_44470</name>
</gene>
<feature type="transmembrane region" description="Helical" evidence="1">
    <location>
        <begin position="327"/>
        <end position="344"/>
    </location>
</feature>
<dbReference type="GO" id="GO:0016740">
    <property type="term" value="F:transferase activity"/>
    <property type="evidence" value="ECO:0007669"/>
    <property type="project" value="UniProtKB-KW"/>
</dbReference>
<feature type="transmembrane region" description="Helical" evidence="1">
    <location>
        <begin position="116"/>
        <end position="137"/>
    </location>
</feature>
<keyword evidence="1" id="KW-0812">Transmembrane</keyword>
<evidence type="ECO:0000313" key="3">
    <source>
        <dbReference type="EMBL" id="GIJ11233.1"/>
    </source>
</evidence>
<reference evidence="3 4" key="1">
    <citation type="submission" date="2021-01" db="EMBL/GenBank/DDBJ databases">
        <title>Whole genome shotgun sequence of Verrucosispora andamanensis NBRC 109075.</title>
        <authorList>
            <person name="Komaki H."/>
            <person name="Tamura T."/>
        </authorList>
    </citation>
    <scope>NUCLEOTIDE SEQUENCE [LARGE SCALE GENOMIC DNA]</scope>
    <source>
        <strain evidence="3 4">NBRC 109075</strain>
    </source>
</reference>
<evidence type="ECO:0000313" key="4">
    <source>
        <dbReference type="Proteomes" id="UP000647017"/>
    </source>
</evidence>
<feature type="transmembrane region" description="Helical" evidence="1">
    <location>
        <begin position="224"/>
        <end position="241"/>
    </location>
</feature>
<feature type="transmembrane region" description="Helical" evidence="1">
    <location>
        <begin position="253"/>
        <end position="273"/>
    </location>
</feature>
<proteinExistence type="predicted"/>
<dbReference type="EMBL" id="BOOZ01000028">
    <property type="protein sequence ID" value="GIJ11233.1"/>
    <property type="molecule type" value="Genomic_DNA"/>
</dbReference>
<feature type="transmembrane region" description="Helical" evidence="1">
    <location>
        <begin position="146"/>
        <end position="165"/>
    </location>
</feature>
<keyword evidence="3" id="KW-0808">Transferase</keyword>
<name>A0ABQ4HZY6_9ACTN</name>
<keyword evidence="1" id="KW-0472">Membrane</keyword>
<feature type="transmembrane region" description="Helical" evidence="1">
    <location>
        <begin position="27"/>
        <end position="45"/>
    </location>
</feature>
<accession>A0ABQ4HZY6</accession>
<feature type="transmembrane region" description="Helical" evidence="1">
    <location>
        <begin position="396"/>
        <end position="414"/>
    </location>
</feature>
<dbReference type="Pfam" id="PF19830">
    <property type="entry name" value="DUF6311"/>
    <property type="match status" value="1"/>
</dbReference>
<sequence length="606" mass="64647">MSVSTVERDVEVRTGRRWRLRPRTPDVAVVAGYLALASWLTSGQWGRPDRLFHQAGDQILFEWMLARAARAVAALENPLWSDALNAPDGVNLMANTSVLGLGVPLAPVTLLFGSQVAFEVAVIGCLAGTATAWYVLLRRRLVESRLAAAVGGLVCGFAPGMVAQAGSHLHMAAQFLVPVILALVFVPEPADRADSPDAWSQVWRPGVLLGLVVTYQVFLGEEVLLFVALAAGVFVLGYALADRVTARRLAPVMAGRIGVGAVVAGALLAYPLWFQFFGPGHYRGMPFHAIAYQLDAASFTATARQTVFGDHRLPALLAPNATEENSFFGPGLLVLALVVTVWLWRRPLVRALAACGVVFALLSLGARVRLDGALTELPGPYRLIAELPLLDHVVPARFSLVCVPVLGILLALSVDRVRRHPATAGAPPDPVPVRLLWAGAVAAALLPLAPTPIRTVPTWPVPAFVAEGTWRAYVPAGRTLVSVPPVTNAGQSPAMLWSARTGLAFTAPGGFFIGPRSPDDPAARWGAPDRPTSLLLRRVADTGEVPQIGEADRRQAVADLRHWRAAVVVQGGLHHGDPVRRTVEALLGPAREVDGALIWDVRPLVG</sequence>
<evidence type="ECO:0000259" key="2">
    <source>
        <dbReference type="Pfam" id="PF19830"/>
    </source>
</evidence>
<dbReference type="InterPro" id="IPR046278">
    <property type="entry name" value="DUF6311"/>
</dbReference>
<protein>
    <submittedName>
        <fullName evidence="3">Glycosyl transferase</fullName>
    </submittedName>
</protein>
<keyword evidence="1" id="KW-1133">Transmembrane helix</keyword>
<feature type="domain" description="DUF6311" evidence="2">
    <location>
        <begin position="78"/>
        <end position="380"/>
    </location>
</feature>
<feature type="transmembrane region" description="Helical" evidence="1">
    <location>
        <begin position="351"/>
        <end position="370"/>
    </location>
</feature>
<dbReference type="RefSeq" id="WP_239099224.1">
    <property type="nucleotide sequence ID" value="NZ_BOOZ01000028.1"/>
</dbReference>
<comment type="caution">
    <text evidence="3">The sequence shown here is derived from an EMBL/GenBank/DDBJ whole genome shotgun (WGS) entry which is preliminary data.</text>
</comment>
<keyword evidence="4" id="KW-1185">Reference proteome</keyword>